<dbReference type="EMBL" id="JAKIKS010000310">
    <property type="protein sequence ID" value="MCL1128030.1"/>
    <property type="molecule type" value="Genomic_DNA"/>
</dbReference>
<gene>
    <name evidence="1" type="ORF">L2764_27195</name>
</gene>
<evidence type="ECO:0000313" key="1">
    <source>
        <dbReference type="EMBL" id="MCL1128030.1"/>
    </source>
</evidence>
<protein>
    <submittedName>
        <fullName evidence="1">Uncharacterized protein</fullName>
    </submittedName>
</protein>
<feature type="non-terminal residue" evidence="1">
    <location>
        <position position="1"/>
    </location>
</feature>
<dbReference type="RefSeq" id="WP_248943450.1">
    <property type="nucleotide sequence ID" value="NZ_JAKIKS010000310.1"/>
</dbReference>
<name>A0ABT0LK40_9GAMM</name>
<organism evidence="1 2">
    <name type="scientific">Shewanella surugensis</name>
    <dbReference type="NCBI Taxonomy" id="212020"/>
    <lineage>
        <taxon>Bacteria</taxon>
        <taxon>Pseudomonadati</taxon>
        <taxon>Pseudomonadota</taxon>
        <taxon>Gammaproteobacteria</taxon>
        <taxon>Alteromonadales</taxon>
        <taxon>Shewanellaceae</taxon>
        <taxon>Shewanella</taxon>
    </lineage>
</organism>
<reference evidence="1 2" key="1">
    <citation type="submission" date="2022-01" db="EMBL/GenBank/DDBJ databases">
        <title>Whole genome-based taxonomy of the Shewanellaceae.</title>
        <authorList>
            <person name="Martin-Rodriguez A.J."/>
        </authorList>
    </citation>
    <scope>NUCLEOTIDE SEQUENCE [LARGE SCALE GENOMIC DNA]</scope>
    <source>
        <strain evidence="1 2">DSM 17177</strain>
    </source>
</reference>
<accession>A0ABT0LK40</accession>
<proteinExistence type="predicted"/>
<keyword evidence="2" id="KW-1185">Reference proteome</keyword>
<evidence type="ECO:0000313" key="2">
    <source>
        <dbReference type="Proteomes" id="UP001203423"/>
    </source>
</evidence>
<comment type="caution">
    <text evidence="1">The sequence shown here is derived from an EMBL/GenBank/DDBJ whole genome shotgun (WGS) entry which is preliminary data.</text>
</comment>
<dbReference type="Proteomes" id="UP001203423">
    <property type="component" value="Unassembled WGS sequence"/>
</dbReference>
<sequence>AQLTSGVKSDFWVKINQDNAVTITAQTHQQPQQELTPINRQQALQVAFGDNHAYIPAKDANKPTDLVIPQGFMPNFMQQAGIQAQKQHYALQVDKLFNSIARELQAKQITGVNLSQLKQVIKERVAAPENSNAQYALKAHVETSIAQIELWPLLIRNCEQQAFFDIFKLDINGTNFANCNEGLAGKAIQITSNLKGSSAQSQGERVAGYKEGLLNGLSSGIYPAESAAVNKQMVAHFIRSGHIPLPATVDLDLPMNATAQQKQTALDAYLDLQLTGYGGVRNRVAQNIAQVRLNYDAQIGAHLLDCEMSYFKELLANAVERDDITEFRNVLKNTLGLDNEHLINLAYEAKGLSDSQLKQYVLATLQRNDLLTPIN</sequence>